<reference evidence="2" key="1">
    <citation type="submission" date="2016-11" db="UniProtKB">
        <authorList>
            <consortium name="WormBaseParasite"/>
        </authorList>
    </citation>
    <scope>IDENTIFICATION</scope>
</reference>
<proteinExistence type="predicted"/>
<keyword evidence="1" id="KW-1185">Reference proteome</keyword>
<dbReference type="Proteomes" id="UP000095282">
    <property type="component" value="Unplaced"/>
</dbReference>
<accession>A0A1I7UKS2</accession>
<dbReference type="eggNOG" id="ENOG502TJU5">
    <property type="taxonomic scope" value="Eukaryota"/>
</dbReference>
<dbReference type="AlphaFoldDB" id="A0A1I7UKS2"/>
<evidence type="ECO:0000313" key="1">
    <source>
        <dbReference type="Proteomes" id="UP000095282"/>
    </source>
</evidence>
<name>A0A1I7UKS2_9PELO</name>
<protein>
    <submittedName>
        <fullName evidence="2">BTB domain-containing protein</fullName>
    </submittedName>
</protein>
<sequence length="315" mass="37101">MDICSEYAFNGEWFFENAREHIERDDFPWIPIGTIGGCIPGWHMRLKRNPFNDNKLILFIYTSHEKPRLRCFLHSEYLRNDGAWECLTKRAVFIRHDKGGGYGIDFNIDEMDDENNGYLINGGIKIEYGFQIEAILGKNDIWTFNFHDPLFDCEYDENMISFVKNSEEDEMKLFHCHKQLLTFHSTYFDSDSNENQMIELTGSVGFHDFLQISHGVRFLETSKLFYLDALKFARKYKLFNVVHLVDEALRSMDLTVSEAIKYGLNHRLADLLNEMETSEELKEELKKVNLDKISGEMMKKCVKHFFQLVVQNKHL</sequence>
<dbReference type="WBParaSite" id="Csp11.Scaffold630.g16948.t2">
    <property type="protein sequence ID" value="Csp11.Scaffold630.g16948.t2"/>
    <property type="gene ID" value="Csp11.Scaffold630.g16948"/>
</dbReference>
<organism evidence="1 2">
    <name type="scientific">Caenorhabditis tropicalis</name>
    <dbReference type="NCBI Taxonomy" id="1561998"/>
    <lineage>
        <taxon>Eukaryota</taxon>
        <taxon>Metazoa</taxon>
        <taxon>Ecdysozoa</taxon>
        <taxon>Nematoda</taxon>
        <taxon>Chromadorea</taxon>
        <taxon>Rhabditida</taxon>
        <taxon>Rhabditina</taxon>
        <taxon>Rhabditomorpha</taxon>
        <taxon>Rhabditoidea</taxon>
        <taxon>Rhabditidae</taxon>
        <taxon>Peloderinae</taxon>
        <taxon>Caenorhabditis</taxon>
    </lineage>
</organism>
<evidence type="ECO:0000313" key="2">
    <source>
        <dbReference type="WBParaSite" id="Csp11.Scaffold630.g16948.t2"/>
    </source>
</evidence>